<dbReference type="EMBL" id="JAKJPQ010000001">
    <property type="protein sequence ID" value="MCI2260285.1"/>
    <property type="molecule type" value="Genomic_DNA"/>
</dbReference>
<dbReference type="KEGG" id="xin:Q7W82_10225"/>
<feature type="domain" description="Teneurin-like YD-shell" evidence="4">
    <location>
        <begin position="25"/>
        <end position="119"/>
    </location>
</feature>
<feature type="region of interest" description="Disordered" evidence="2">
    <location>
        <begin position="301"/>
        <end position="325"/>
    </location>
</feature>
<evidence type="ECO:0000313" key="5">
    <source>
        <dbReference type="EMBL" id="MCI2260285.1"/>
    </source>
</evidence>
<dbReference type="NCBIfam" id="TIGR03696">
    <property type="entry name" value="Rhs_assc_core"/>
    <property type="match status" value="1"/>
</dbReference>
<dbReference type="RefSeq" id="WP_242156765.1">
    <property type="nucleotide sequence ID" value="NZ_CP131914.1"/>
</dbReference>
<gene>
    <name evidence="5" type="ORF">L3V74_01935</name>
    <name evidence="6" type="ORF">Q7W82_10225</name>
</gene>
<organism evidence="6">
    <name type="scientific">Xanthomonas indica</name>
    <dbReference type="NCBI Taxonomy" id="2912242"/>
    <lineage>
        <taxon>Bacteria</taxon>
        <taxon>Pseudomonadati</taxon>
        <taxon>Pseudomonadota</taxon>
        <taxon>Gammaproteobacteria</taxon>
        <taxon>Lysobacterales</taxon>
        <taxon>Lysobacteraceae</taxon>
        <taxon>Xanthomonas</taxon>
    </lineage>
</organism>
<dbReference type="PANTHER" id="PTHR32305:SF15">
    <property type="entry name" value="PROTEIN RHSA-RELATED"/>
    <property type="match status" value="1"/>
</dbReference>
<feature type="signal peptide" evidence="3">
    <location>
        <begin position="1"/>
        <end position="20"/>
    </location>
</feature>
<keyword evidence="1" id="KW-0677">Repeat</keyword>
<dbReference type="InterPro" id="IPR050708">
    <property type="entry name" value="T6SS_VgrG/RHS"/>
</dbReference>
<feature type="compositionally biased region" description="Basic and acidic residues" evidence="2">
    <location>
        <begin position="310"/>
        <end position="325"/>
    </location>
</feature>
<reference evidence="5 7" key="1">
    <citation type="journal article" date="2022" name="Curr. Microbiol.">
        <title>Xanthomonas indica sp. nov., a Novel Member of Non-Pathogenic Xanthomonas Community from Healthy Rice Seeds.</title>
        <authorList>
            <person name="Rana R."/>
            <person name="Madhavan V.N."/>
            <person name="Saroha T."/>
            <person name="Bansal K."/>
            <person name="Kaur A."/>
            <person name="Sonti R.V."/>
            <person name="Patel H.K."/>
            <person name="Patil P.B."/>
        </authorList>
    </citation>
    <scope>NUCLEOTIDE SEQUENCE [LARGE SCALE GENOMIC DNA]</scope>
    <source>
        <strain evidence="5 7">PPL560</strain>
    </source>
</reference>
<feature type="chain" id="PRO_5043616662" evidence="3">
    <location>
        <begin position="21"/>
        <end position="325"/>
    </location>
</feature>
<dbReference type="PANTHER" id="PTHR32305">
    <property type="match status" value="1"/>
</dbReference>
<keyword evidence="7" id="KW-1185">Reference proteome</keyword>
<sequence length="325" mass="35452">MSWIGLLWVLVLALPLQALAETVEYFHTDALGTPIAVTDASGNLIETSEYEPYGKLLNRPVTDGPGFTGHVQDAATGLTYMQQRYYDPNLGRFLSLDPVGTDSYKDRNFNGYWYGNDNPYAFSDSDGRCTGSHIESKDGTCVSSGDFTTQGPGPTMRGAQSVVHQAYIEAQLGFDPSAAFAAADLTSIPMFCESPADCATIRQQNLYAQGKISKDELMEHYEAQGGGALVGMGALAVGYVVVRFPAALSAAGTAIRFIRLGYEINGGKNFRIAPFGNRTGHPIGRWPHYHRRVTDVKGETLPGQGIGRHRPWESKSTDKSFWDKF</sequence>
<evidence type="ECO:0000256" key="2">
    <source>
        <dbReference type="SAM" id="MobiDB-lite"/>
    </source>
</evidence>
<proteinExistence type="predicted"/>
<dbReference type="InterPro" id="IPR056823">
    <property type="entry name" value="TEN-like_YD-shell"/>
</dbReference>
<protein>
    <submittedName>
        <fullName evidence="5">RHS domain-containing protein</fullName>
    </submittedName>
    <submittedName>
        <fullName evidence="6">RHS repeat-associated core domain-containing protein</fullName>
    </submittedName>
</protein>
<dbReference type="Proteomes" id="UP001430647">
    <property type="component" value="Unassembled WGS sequence"/>
</dbReference>
<dbReference type="AlphaFoldDB" id="A0AAU8IAR2"/>
<dbReference type="Gene3D" id="2.180.10.10">
    <property type="entry name" value="RHS repeat-associated core"/>
    <property type="match status" value="1"/>
</dbReference>
<reference evidence="6" key="3">
    <citation type="submission" date="2023-08" db="EMBL/GenBank/DDBJ databases">
        <title>Complete genome sequence of Xanthomonas indica.</title>
        <authorList>
            <person name="Patil P.B."/>
            <person name="Rana R."/>
        </authorList>
    </citation>
    <scope>NUCLEOTIDE SEQUENCE</scope>
    <source>
        <strain evidence="6">PPL560</strain>
    </source>
</reference>
<dbReference type="EMBL" id="CP131914">
    <property type="protein sequence ID" value="XCI82493.1"/>
    <property type="molecule type" value="Genomic_DNA"/>
</dbReference>
<evidence type="ECO:0000256" key="1">
    <source>
        <dbReference type="ARBA" id="ARBA00022737"/>
    </source>
</evidence>
<evidence type="ECO:0000313" key="6">
    <source>
        <dbReference type="EMBL" id="XCI82493.1"/>
    </source>
</evidence>
<evidence type="ECO:0000313" key="7">
    <source>
        <dbReference type="Proteomes" id="UP001430647"/>
    </source>
</evidence>
<name>A0AAU8IAR2_9XANT</name>
<keyword evidence="3" id="KW-0732">Signal</keyword>
<dbReference type="InterPro" id="IPR022385">
    <property type="entry name" value="Rhs_assc_core"/>
</dbReference>
<reference evidence="5" key="2">
    <citation type="submission" date="2022-01" db="EMBL/GenBank/DDBJ databases">
        <authorList>
            <person name="Rana R."/>
            <person name="Patil P.B."/>
        </authorList>
    </citation>
    <scope>NUCLEOTIDE SEQUENCE</scope>
    <source>
        <strain evidence="5">PPL560</strain>
    </source>
</reference>
<evidence type="ECO:0000256" key="3">
    <source>
        <dbReference type="SAM" id="SignalP"/>
    </source>
</evidence>
<evidence type="ECO:0000259" key="4">
    <source>
        <dbReference type="Pfam" id="PF25023"/>
    </source>
</evidence>
<dbReference type="Pfam" id="PF25023">
    <property type="entry name" value="TEN_YD-shell"/>
    <property type="match status" value="1"/>
</dbReference>
<accession>A0AAU8IAR2</accession>